<evidence type="ECO:0000259" key="4">
    <source>
        <dbReference type="PROSITE" id="PS51387"/>
    </source>
</evidence>
<evidence type="ECO:0000313" key="6">
    <source>
        <dbReference type="Proteomes" id="UP001596302"/>
    </source>
</evidence>
<dbReference type="PROSITE" id="PS51387">
    <property type="entry name" value="FAD_PCMH"/>
    <property type="match status" value="1"/>
</dbReference>
<keyword evidence="6" id="KW-1185">Reference proteome</keyword>
<dbReference type="Pfam" id="PF00941">
    <property type="entry name" value="FAD_binding_5"/>
    <property type="match status" value="1"/>
</dbReference>
<dbReference type="SUPFAM" id="SSF55447">
    <property type="entry name" value="CO dehydrogenase flavoprotein C-terminal domain-like"/>
    <property type="match status" value="1"/>
</dbReference>
<dbReference type="InterPro" id="IPR036683">
    <property type="entry name" value="CO_DH_flav_C_dom_sf"/>
</dbReference>
<keyword evidence="3" id="KW-0560">Oxidoreductase</keyword>
<dbReference type="Pfam" id="PF03450">
    <property type="entry name" value="CO_deh_flav_C"/>
    <property type="match status" value="1"/>
</dbReference>
<dbReference type="RefSeq" id="WP_379584693.1">
    <property type="nucleotide sequence ID" value="NZ_JBHSQW010000023.1"/>
</dbReference>
<organism evidence="5 6">
    <name type="scientific">Pseudonocardia hispaniensis</name>
    <dbReference type="NCBI Taxonomy" id="904933"/>
    <lineage>
        <taxon>Bacteria</taxon>
        <taxon>Bacillati</taxon>
        <taxon>Actinomycetota</taxon>
        <taxon>Actinomycetes</taxon>
        <taxon>Pseudonocardiales</taxon>
        <taxon>Pseudonocardiaceae</taxon>
        <taxon>Pseudonocardia</taxon>
    </lineage>
</organism>
<reference evidence="6" key="1">
    <citation type="journal article" date="2019" name="Int. J. Syst. Evol. Microbiol.">
        <title>The Global Catalogue of Microorganisms (GCM) 10K type strain sequencing project: providing services to taxonomists for standard genome sequencing and annotation.</title>
        <authorList>
            <consortium name="The Broad Institute Genomics Platform"/>
            <consortium name="The Broad Institute Genome Sequencing Center for Infectious Disease"/>
            <person name="Wu L."/>
            <person name="Ma J."/>
        </authorList>
    </citation>
    <scope>NUCLEOTIDE SEQUENCE [LARGE SCALE GENOMIC DNA]</scope>
    <source>
        <strain evidence="6">CCM 8391</strain>
    </source>
</reference>
<name>A0ABW1J1K0_9PSEU</name>
<dbReference type="Gene3D" id="3.30.465.10">
    <property type="match status" value="1"/>
</dbReference>
<evidence type="ECO:0000256" key="2">
    <source>
        <dbReference type="ARBA" id="ARBA00022827"/>
    </source>
</evidence>
<evidence type="ECO:0000256" key="3">
    <source>
        <dbReference type="ARBA" id="ARBA00023002"/>
    </source>
</evidence>
<dbReference type="Proteomes" id="UP001596302">
    <property type="component" value="Unassembled WGS sequence"/>
</dbReference>
<proteinExistence type="predicted"/>
<dbReference type="Gene3D" id="3.30.43.10">
    <property type="entry name" value="Uridine Diphospho-n-acetylenolpyruvylglucosamine Reductase, domain 2"/>
    <property type="match status" value="1"/>
</dbReference>
<dbReference type="EMBL" id="JBHSQW010000023">
    <property type="protein sequence ID" value="MFC5994673.1"/>
    <property type="molecule type" value="Genomic_DNA"/>
</dbReference>
<dbReference type="InterPro" id="IPR016166">
    <property type="entry name" value="FAD-bd_PCMH"/>
</dbReference>
<keyword evidence="1" id="KW-0285">Flavoprotein</keyword>
<gene>
    <name evidence="5" type="ORF">ACFQE5_10680</name>
</gene>
<dbReference type="InterPro" id="IPR016169">
    <property type="entry name" value="FAD-bd_PCMH_sub2"/>
</dbReference>
<dbReference type="PANTHER" id="PTHR42659">
    <property type="entry name" value="XANTHINE DEHYDROGENASE SUBUNIT C-RELATED"/>
    <property type="match status" value="1"/>
</dbReference>
<comment type="caution">
    <text evidence="5">The sequence shown here is derived from an EMBL/GenBank/DDBJ whole genome shotgun (WGS) entry which is preliminary data.</text>
</comment>
<dbReference type="InterPro" id="IPR005107">
    <property type="entry name" value="CO_DH_flav_C"/>
</dbReference>
<dbReference type="SUPFAM" id="SSF56176">
    <property type="entry name" value="FAD-binding/transporter-associated domain-like"/>
    <property type="match status" value="1"/>
</dbReference>
<feature type="domain" description="FAD-binding PCMH-type" evidence="4">
    <location>
        <begin position="1"/>
        <end position="177"/>
    </location>
</feature>
<dbReference type="PANTHER" id="PTHR42659:SF2">
    <property type="entry name" value="XANTHINE DEHYDROGENASE SUBUNIT C-RELATED"/>
    <property type="match status" value="1"/>
</dbReference>
<dbReference type="Gene3D" id="3.30.390.50">
    <property type="entry name" value="CO dehydrogenase flavoprotein, C-terminal domain"/>
    <property type="match status" value="1"/>
</dbReference>
<dbReference type="InterPro" id="IPR051312">
    <property type="entry name" value="Diverse_Substr_Oxidored"/>
</dbReference>
<sequence>MKPAPLDYVRATSVAHAVQVLADNDGDAKVLAGGQSLVPLLAMRLAQPTVLVDLGSLDELSYVRDEGSHLEIGAMTRTRTVETSQLVAEAVPLLPAALSHVGHVPIRNRGTVGGSTAHADPAAELPAVLRALDANIVVAGPSGSRTIGAADFFEGFLATALAPEEIITALRVPKSARGTRVAVQEFARRHGDFAIVAVFTAVELGANGEIADARIAVAGAGQVPVRASAAEALLSGQEASPTLLRAAAAEVAAATRPLDDIHATADYRKKITAVLARRCLEQALPRAERSSAA</sequence>
<protein>
    <submittedName>
        <fullName evidence="5">FAD binding domain-containing protein</fullName>
    </submittedName>
</protein>
<dbReference type="InterPro" id="IPR002346">
    <property type="entry name" value="Mopterin_DH_FAD-bd"/>
</dbReference>
<accession>A0ABW1J1K0</accession>
<dbReference type="SMART" id="SM01092">
    <property type="entry name" value="CO_deh_flav_C"/>
    <property type="match status" value="1"/>
</dbReference>
<dbReference type="InterPro" id="IPR016167">
    <property type="entry name" value="FAD-bd_PCMH_sub1"/>
</dbReference>
<evidence type="ECO:0000313" key="5">
    <source>
        <dbReference type="EMBL" id="MFC5994673.1"/>
    </source>
</evidence>
<dbReference type="InterPro" id="IPR036318">
    <property type="entry name" value="FAD-bd_PCMH-like_sf"/>
</dbReference>
<evidence type="ECO:0000256" key="1">
    <source>
        <dbReference type="ARBA" id="ARBA00022630"/>
    </source>
</evidence>
<keyword evidence="2" id="KW-0274">FAD</keyword>